<reference evidence="2 3" key="1">
    <citation type="submission" date="2021-06" db="EMBL/GenBank/DDBJ databases">
        <title>Caerostris extrusa draft genome.</title>
        <authorList>
            <person name="Kono N."/>
            <person name="Arakawa K."/>
        </authorList>
    </citation>
    <scope>NUCLEOTIDE SEQUENCE [LARGE SCALE GENOMIC DNA]</scope>
</reference>
<keyword evidence="3" id="KW-1185">Reference proteome</keyword>
<evidence type="ECO:0000313" key="2">
    <source>
        <dbReference type="EMBL" id="GIY79762.1"/>
    </source>
</evidence>
<feature type="region of interest" description="Disordered" evidence="1">
    <location>
        <begin position="104"/>
        <end position="129"/>
    </location>
</feature>
<gene>
    <name evidence="2" type="ORF">CEXT_763711</name>
</gene>
<evidence type="ECO:0000313" key="3">
    <source>
        <dbReference type="Proteomes" id="UP001054945"/>
    </source>
</evidence>
<comment type="caution">
    <text evidence="2">The sequence shown here is derived from an EMBL/GenBank/DDBJ whole genome shotgun (WGS) entry which is preliminary data.</text>
</comment>
<dbReference type="Proteomes" id="UP001054945">
    <property type="component" value="Unassembled WGS sequence"/>
</dbReference>
<dbReference type="AlphaFoldDB" id="A0AAV4WAL5"/>
<organism evidence="2 3">
    <name type="scientific">Caerostris extrusa</name>
    <name type="common">Bark spider</name>
    <name type="synonym">Caerostris bankana</name>
    <dbReference type="NCBI Taxonomy" id="172846"/>
    <lineage>
        <taxon>Eukaryota</taxon>
        <taxon>Metazoa</taxon>
        <taxon>Ecdysozoa</taxon>
        <taxon>Arthropoda</taxon>
        <taxon>Chelicerata</taxon>
        <taxon>Arachnida</taxon>
        <taxon>Araneae</taxon>
        <taxon>Araneomorphae</taxon>
        <taxon>Entelegynae</taxon>
        <taxon>Araneoidea</taxon>
        <taxon>Araneidae</taxon>
        <taxon>Caerostris</taxon>
    </lineage>
</organism>
<evidence type="ECO:0000256" key="1">
    <source>
        <dbReference type="SAM" id="MobiDB-lite"/>
    </source>
</evidence>
<sequence>MTDTVKRPSHPQYLGVFKMHGSLITPFRLGITGTPEGDENNRGTVPVTAAAFIYQHVTSALFFLHPSPIPLGSQPLNKLSAGLAVCSEQKRLSFYFVHRALQKRNGGGGREGGRAKGTRFANPSNPFKY</sequence>
<accession>A0AAV4WAL5</accession>
<proteinExistence type="predicted"/>
<name>A0AAV4WAL5_CAEEX</name>
<protein>
    <submittedName>
        <fullName evidence="2">Uncharacterized protein</fullName>
    </submittedName>
</protein>
<dbReference type="EMBL" id="BPLR01015928">
    <property type="protein sequence ID" value="GIY79762.1"/>
    <property type="molecule type" value="Genomic_DNA"/>
</dbReference>